<evidence type="ECO:0000259" key="5">
    <source>
        <dbReference type="PROSITE" id="PS50054"/>
    </source>
</evidence>
<dbReference type="Pfam" id="PF00782">
    <property type="entry name" value="DSPc"/>
    <property type="match status" value="1"/>
</dbReference>
<dbReference type="GO" id="GO:0008138">
    <property type="term" value="F:protein tyrosine/serine/threonine phosphatase activity"/>
    <property type="evidence" value="ECO:0007669"/>
    <property type="project" value="TreeGrafter"/>
</dbReference>
<dbReference type="PANTHER" id="PTHR45848:SF4">
    <property type="entry name" value="DUAL SPECIFICITY PROTEIN PHOSPHATASE 12"/>
    <property type="match status" value="1"/>
</dbReference>
<evidence type="ECO:0000256" key="2">
    <source>
        <dbReference type="ARBA" id="ARBA00013064"/>
    </source>
</evidence>
<dbReference type="PROSITE" id="PS50054">
    <property type="entry name" value="TYR_PHOSPHATASE_DUAL"/>
    <property type="match status" value="1"/>
</dbReference>
<feature type="domain" description="Tyrosine-protein phosphatase" evidence="5">
    <location>
        <begin position="8"/>
        <end position="178"/>
    </location>
</feature>
<dbReference type="InterPro" id="IPR020422">
    <property type="entry name" value="TYR_PHOSPHATASE_DUAL_dom"/>
</dbReference>
<accession>A0A9P6VFM6</accession>
<dbReference type="CDD" id="cd14498">
    <property type="entry name" value="DSP"/>
    <property type="match status" value="1"/>
</dbReference>
<dbReference type="PROSITE" id="PS00383">
    <property type="entry name" value="TYR_PHOSPHATASE_1"/>
    <property type="match status" value="1"/>
</dbReference>
<dbReference type="Gene3D" id="3.90.190.10">
    <property type="entry name" value="Protein tyrosine phosphatase superfamily"/>
    <property type="match status" value="1"/>
</dbReference>
<dbReference type="EC" id="3.1.3.48" evidence="2"/>
<gene>
    <name evidence="7" type="ORF">D0Z07_7229</name>
</gene>
<comment type="caution">
    <text evidence="7">The sequence shown here is derived from an EMBL/GenBank/DDBJ whole genome shotgun (WGS) entry which is preliminary data.</text>
</comment>
<comment type="similarity">
    <text evidence="1">Belongs to the protein-tyrosine phosphatase family. Non-receptor class dual specificity subfamily.</text>
</comment>
<dbReference type="EMBL" id="VNKQ01000013">
    <property type="protein sequence ID" value="KAG0647045.1"/>
    <property type="molecule type" value="Genomic_DNA"/>
</dbReference>
<proteinExistence type="inferred from homology"/>
<keyword evidence="3" id="KW-0378">Hydrolase</keyword>
<evidence type="ECO:0000256" key="4">
    <source>
        <dbReference type="ARBA" id="ARBA00022912"/>
    </source>
</evidence>
<evidence type="ECO:0000256" key="3">
    <source>
        <dbReference type="ARBA" id="ARBA00022801"/>
    </source>
</evidence>
<dbReference type="InterPro" id="IPR000387">
    <property type="entry name" value="Tyr_Pase_dom"/>
</dbReference>
<dbReference type="AlphaFoldDB" id="A0A9P6VFM6"/>
<organism evidence="7 8">
    <name type="scientific">Hyphodiscus hymeniophilus</name>
    <dbReference type="NCBI Taxonomy" id="353542"/>
    <lineage>
        <taxon>Eukaryota</taxon>
        <taxon>Fungi</taxon>
        <taxon>Dikarya</taxon>
        <taxon>Ascomycota</taxon>
        <taxon>Pezizomycotina</taxon>
        <taxon>Leotiomycetes</taxon>
        <taxon>Helotiales</taxon>
        <taxon>Hyphodiscaceae</taxon>
        <taxon>Hyphodiscus</taxon>
    </lineage>
</organism>
<reference evidence="7" key="1">
    <citation type="submission" date="2019-07" db="EMBL/GenBank/DDBJ databases">
        <title>Hyphodiscus hymeniophilus genome sequencing and assembly.</title>
        <authorList>
            <person name="Kramer G."/>
            <person name="Nodwell J."/>
        </authorList>
    </citation>
    <scope>NUCLEOTIDE SEQUENCE</scope>
    <source>
        <strain evidence="7">ATCC 34498</strain>
    </source>
</reference>
<protein>
    <recommendedName>
        <fullName evidence="2">protein-tyrosine-phosphatase</fullName>
        <ecNumber evidence="2">3.1.3.48</ecNumber>
    </recommendedName>
</protein>
<name>A0A9P6VFM6_9HELO</name>
<sequence length="288" mass="32269">MQSLRETSIAQIKSVPGLFISDRFAARSLSLLKSLNIKYILSVTRPEDRPKFDPKDHAESDVHVNSDRFVTRHVDINDDPTEDILLHLKDTCDWIEASLLSTSSDIGRQNRTAGKAGVLVHCTQGISRSGSIVIAYLMRKFSLDYPAALALVRESRALVSPNPGFEAQLRIWRSCAYDVYLSHDYFAAGSAALEEKDVYRSWKSARDAMLKADGAEEKLNKARFASMAIMAAKFGKKRAQDNEEGTNSDYLGIGKSVAGEKEKAWKNVEKMEEEWTRRLITGDYSIPD</sequence>
<dbReference type="OrthoDB" id="10252009at2759"/>
<evidence type="ECO:0000313" key="7">
    <source>
        <dbReference type="EMBL" id="KAG0647045.1"/>
    </source>
</evidence>
<dbReference type="InterPro" id="IPR016130">
    <property type="entry name" value="Tyr_Pase_AS"/>
</dbReference>
<keyword evidence="4" id="KW-0904">Protein phosphatase</keyword>
<dbReference type="PROSITE" id="PS50056">
    <property type="entry name" value="TYR_PHOSPHATASE_2"/>
    <property type="match status" value="1"/>
</dbReference>
<feature type="domain" description="Tyrosine specific protein phosphatases" evidence="6">
    <location>
        <begin position="97"/>
        <end position="156"/>
    </location>
</feature>
<dbReference type="GO" id="GO:0004725">
    <property type="term" value="F:protein tyrosine phosphatase activity"/>
    <property type="evidence" value="ECO:0007669"/>
    <property type="project" value="UniProtKB-EC"/>
</dbReference>
<evidence type="ECO:0000259" key="6">
    <source>
        <dbReference type="PROSITE" id="PS50056"/>
    </source>
</evidence>
<dbReference type="PANTHER" id="PTHR45848">
    <property type="entry name" value="DUAL SPECIFICITY PROTEIN PHOSPHATASE 12 FAMILY MEMBER"/>
    <property type="match status" value="1"/>
</dbReference>
<evidence type="ECO:0000313" key="8">
    <source>
        <dbReference type="Proteomes" id="UP000785200"/>
    </source>
</evidence>
<dbReference type="InterPro" id="IPR029021">
    <property type="entry name" value="Prot-tyrosine_phosphatase-like"/>
</dbReference>
<dbReference type="SUPFAM" id="SSF52799">
    <property type="entry name" value="(Phosphotyrosine protein) phosphatases II"/>
    <property type="match status" value="1"/>
</dbReference>
<dbReference type="SMART" id="SM00195">
    <property type="entry name" value="DSPc"/>
    <property type="match status" value="1"/>
</dbReference>
<keyword evidence="8" id="KW-1185">Reference proteome</keyword>
<evidence type="ECO:0000256" key="1">
    <source>
        <dbReference type="ARBA" id="ARBA00008601"/>
    </source>
</evidence>
<dbReference type="Proteomes" id="UP000785200">
    <property type="component" value="Unassembled WGS sequence"/>
</dbReference>
<dbReference type="InterPro" id="IPR000340">
    <property type="entry name" value="Dual-sp_phosphatase_cat-dom"/>
</dbReference>